<dbReference type="AlphaFoldDB" id="W7QT27"/>
<dbReference type="STRING" id="1328313.DS2_00550"/>
<gene>
    <name evidence="1" type="ORF">DS2_00550</name>
</gene>
<reference evidence="1 2" key="1">
    <citation type="journal article" date="2014" name="Genome Announc.">
        <title>Draft Genome Sequence of the Agar-Degrading Bacterium Catenovulum sp. Strain DS-2, Isolated from Intestines of Haliotis diversicolor.</title>
        <authorList>
            <person name="Shan D."/>
            <person name="Li X."/>
            <person name="Gu Z."/>
            <person name="Wei G."/>
            <person name="Gao Z."/>
            <person name="Shao Z."/>
        </authorList>
    </citation>
    <scope>NUCLEOTIDE SEQUENCE [LARGE SCALE GENOMIC DNA]</scope>
    <source>
        <strain evidence="1 2">DS-2</strain>
    </source>
</reference>
<dbReference type="RefSeq" id="WP_035012630.1">
    <property type="nucleotide sequence ID" value="NZ_ARZY01000001.1"/>
</dbReference>
<organism evidence="1 2">
    <name type="scientific">Catenovulum agarivorans DS-2</name>
    <dbReference type="NCBI Taxonomy" id="1328313"/>
    <lineage>
        <taxon>Bacteria</taxon>
        <taxon>Pseudomonadati</taxon>
        <taxon>Pseudomonadota</taxon>
        <taxon>Gammaproteobacteria</taxon>
        <taxon>Alteromonadales</taxon>
        <taxon>Alteromonadaceae</taxon>
        <taxon>Catenovulum</taxon>
    </lineage>
</organism>
<evidence type="ECO:0008006" key="3">
    <source>
        <dbReference type="Google" id="ProtNLM"/>
    </source>
</evidence>
<sequence length="65" mass="7565">MDLHKATNMDPNILLGIVNDQLRHECKDLHSLAMMMDVDEFTLEDKMARIGYHYEADLNQFSPDL</sequence>
<dbReference type="InterPro" id="IPR025346">
    <property type="entry name" value="DUF4250"/>
</dbReference>
<protein>
    <recommendedName>
        <fullName evidence="3">DUF4250 domain-containing protein</fullName>
    </recommendedName>
</protein>
<evidence type="ECO:0000313" key="1">
    <source>
        <dbReference type="EMBL" id="EWH12167.1"/>
    </source>
</evidence>
<comment type="caution">
    <text evidence="1">The sequence shown here is derived from an EMBL/GenBank/DDBJ whole genome shotgun (WGS) entry which is preliminary data.</text>
</comment>
<accession>W7QT27</accession>
<keyword evidence="2" id="KW-1185">Reference proteome</keyword>
<proteinExistence type="predicted"/>
<dbReference type="EMBL" id="ARZY01000001">
    <property type="protein sequence ID" value="EWH12167.1"/>
    <property type="molecule type" value="Genomic_DNA"/>
</dbReference>
<evidence type="ECO:0000313" key="2">
    <source>
        <dbReference type="Proteomes" id="UP000019276"/>
    </source>
</evidence>
<name>W7QT27_9ALTE</name>
<dbReference type="OrthoDB" id="6197979at2"/>
<dbReference type="Proteomes" id="UP000019276">
    <property type="component" value="Unassembled WGS sequence"/>
</dbReference>
<dbReference type="Pfam" id="PF14056">
    <property type="entry name" value="DUF4250"/>
    <property type="match status" value="1"/>
</dbReference>